<keyword evidence="3" id="KW-1185">Reference proteome</keyword>
<evidence type="ECO:0000256" key="1">
    <source>
        <dbReference type="SAM" id="MobiDB-lite"/>
    </source>
</evidence>
<organism evidence="2 3">
    <name type="scientific">Anaeromyces robustus</name>
    <dbReference type="NCBI Taxonomy" id="1754192"/>
    <lineage>
        <taxon>Eukaryota</taxon>
        <taxon>Fungi</taxon>
        <taxon>Fungi incertae sedis</taxon>
        <taxon>Chytridiomycota</taxon>
        <taxon>Chytridiomycota incertae sedis</taxon>
        <taxon>Neocallimastigomycetes</taxon>
        <taxon>Neocallimastigales</taxon>
        <taxon>Neocallimastigaceae</taxon>
        <taxon>Anaeromyces</taxon>
    </lineage>
</organism>
<name>A0A1Y1XJH4_9FUNG</name>
<protein>
    <submittedName>
        <fullName evidence="2">Uncharacterized protein</fullName>
    </submittedName>
</protein>
<proteinExistence type="predicted"/>
<sequence length="180" mass="20973">MNYIRQSINTLMNNEKRKLNIKSINSYFKSNYIDSSTLLNIEPQINNITNDNSISSSSSSPTTQNYNNNNNNNNNNNYNNYYYISSQTNHQPQNYYPLQQGHSRYSNITSLYRPQRHNSCPNINSPLLDDNIPSSSSPENINENYNINTNTNTNTNINRNRNINTNKINPEMNMNINRQY</sequence>
<reference evidence="2 3" key="2">
    <citation type="submission" date="2016-08" db="EMBL/GenBank/DDBJ databases">
        <title>Pervasive Adenine N6-methylation of Active Genes in Fungi.</title>
        <authorList>
            <consortium name="DOE Joint Genome Institute"/>
            <person name="Mondo S.J."/>
            <person name="Dannebaum R.O."/>
            <person name="Kuo R.C."/>
            <person name="Labutti K."/>
            <person name="Haridas S."/>
            <person name="Kuo A."/>
            <person name="Salamov A."/>
            <person name="Ahrendt S.R."/>
            <person name="Lipzen A."/>
            <person name="Sullivan W."/>
            <person name="Andreopoulos W.B."/>
            <person name="Clum A."/>
            <person name="Lindquist E."/>
            <person name="Daum C."/>
            <person name="Ramamoorthy G.K."/>
            <person name="Gryganskyi A."/>
            <person name="Culley D."/>
            <person name="Magnuson J.K."/>
            <person name="James T.Y."/>
            <person name="O'Malley M.A."/>
            <person name="Stajich J.E."/>
            <person name="Spatafora J.W."/>
            <person name="Visel A."/>
            <person name="Grigoriev I.V."/>
        </authorList>
    </citation>
    <scope>NUCLEOTIDE SEQUENCE [LARGE SCALE GENOMIC DNA]</scope>
    <source>
        <strain evidence="2 3">S4</strain>
    </source>
</reference>
<dbReference type="Proteomes" id="UP000193944">
    <property type="component" value="Unassembled WGS sequence"/>
</dbReference>
<evidence type="ECO:0000313" key="2">
    <source>
        <dbReference type="EMBL" id="ORX85852.1"/>
    </source>
</evidence>
<reference evidence="2 3" key="1">
    <citation type="submission" date="2016-08" db="EMBL/GenBank/DDBJ databases">
        <title>A Parts List for Fungal Cellulosomes Revealed by Comparative Genomics.</title>
        <authorList>
            <consortium name="DOE Joint Genome Institute"/>
            <person name="Haitjema C.H."/>
            <person name="Gilmore S.P."/>
            <person name="Henske J.K."/>
            <person name="Solomon K.V."/>
            <person name="De Groot R."/>
            <person name="Kuo A."/>
            <person name="Mondo S.J."/>
            <person name="Salamov A.A."/>
            <person name="Labutti K."/>
            <person name="Zhao Z."/>
            <person name="Chiniquy J."/>
            <person name="Barry K."/>
            <person name="Brewer H.M."/>
            <person name="Purvine S.O."/>
            <person name="Wright A.T."/>
            <person name="Boxma B."/>
            <person name="Van Alen T."/>
            <person name="Hackstein J.H."/>
            <person name="Baker S.E."/>
            <person name="Grigoriev I.V."/>
            <person name="O'Malley M.A."/>
        </authorList>
    </citation>
    <scope>NUCLEOTIDE SEQUENCE [LARGE SCALE GENOMIC DNA]</scope>
    <source>
        <strain evidence="2 3">S4</strain>
    </source>
</reference>
<dbReference type="EMBL" id="MCFG01000029">
    <property type="protein sequence ID" value="ORX85852.1"/>
    <property type="molecule type" value="Genomic_DNA"/>
</dbReference>
<gene>
    <name evidence="2" type="ORF">BCR32DRAFT_265392</name>
</gene>
<evidence type="ECO:0000313" key="3">
    <source>
        <dbReference type="Proteomes" id="UP000193944"/>
    </source>
</evidence>
<accession>A0A1Y1XJH4</accession>
<dbReference type="AlphaFoldDB" id="A0A1Y1XJH4"/>
<comment type="caution">
    <text evidence="2">The sequence shown here is derived from an EMBL/GenBank/DDBJ whole genome shotgun (WGS) entry which is preliminary data.</text>
</comment>
<feature type="region of interest" description="Disordered" evidence="1">
    <location>
        <begin position="52"/>
        <end position="80"/>
    </location>
</feature>